<accession>A0A565BCT8</accession>
<name>A0A565BCT8_9BRAS</name>
<dbReference type="Proteomes" id="UP000489600">
    <property type="component" value="Unassembled WGS sequence"/>
</dbReference>
<reference evidence="1" key="1">
    <citation type="submission" date="2019-07" db="EMBL/GenBank/DDBJ databases">
        <authorList>
            <person name="Dittberner H."/>
        </authorList>
    </citation>
    <scope>NUCLEOTIDE SEQUENCE [LARGE SCALE GENOMIC DNA]</scope>
</reference>
<keyword evidence="2" id="KW-1185">Reference proteome</keyword>
<sequence length="86" mass="10061">MVSREGEPPYSAVREKEEERAMLGFTRKSFCLRLVDLKVEIVGNSELNNEKWAYGPANKRRREIGMGLTDWVWSNKEKSVTSRKRK</sequence>
<proteinExistence type="predicted"/>
<evidence type="ECO:0000313" key="1">
    <source>
        <dbReference type="EMBL" id="VVA99141.1"/>
    </source>
</evidence>
<evidence type="ECO:0000313" key="2">
    <source>
        <dbReference type="Proteomes" id="UP000489600"/>
    </source>
</evidence>
<gene>
    <name evidence="1" type="ORF">ANE_LOCUS9586</name>
</gene>
<comment type="caution">
    <text evidence="1">The sequence shown here is derived from an EMBL/GenBank/DDBJ whole genome shotgun (WGS) entry which is preliminary data.</text>
</comment>
<organism evidence="1 2">
    <name type="scientific">Arabis nemorensis</name>
    <dbReference type="NCBI Taxonomy" id="586526"/>
    <lineage>
        <taxon>Eukaryota</taxon>
        <taxon>Viridiplantae</taxon>
        <taxon>Streptophyta</taxon>
        <taxon>Embryophyta</taxon>
        <taxon>Tracheophyta</taxon>
        <taxon>Spermatophyta</taxon>
        <taxon>Magnoliopsida</taxon>
        <taxon>eudicotyledons</taxon>
        <taxon>Gunneridae</taxon>
        <taxon>Pentapetalae</taxon>
        <taxon>rosids</taxon>
        <taxon>malvids</taxon>
        <taxon>Brassicales</taxon>
        <taxon>Brassicaceae</taxon>
        <taxon>Arabideae</taxon>
        <taxon>Arabis</taxon>
    </lineage>
</organism>
<dbReference type="AlphaFoldDB" id="A0A565BCT8"/>
<protein>
    <submittedName>
        <fullName evidence="1">Uncharacterized protein</fullName>
    </submittedName>
</protein>
<dbReference type="EMBL" id="CABITT030000003">
    <property type="protein sequence ID" value="VVA99141.1"/>
    <property type="molecule type" value="Genomic_DNA"/>
</dbReference>